<sequence length="220" mass="23469">MQEQVVKPTSIAGMQVLFVMAIDHEYGPHLSARMTPLMTGVGPVEAAIAATACLQRLEASGQLPDLVVTLGSAGSRRCRMGEVYQVESVSWRDMDASRLGFARGVTPFADHPAVLQLPMLLPDLPRASLSTGGDVIGGEDYARIDADLVDMETYAVLRACQRFGVPMIGLRGVSDGADELEGMSGWTELLALLDERLAIALDKLAEVLERGLADSLTANA</sequence>
<dbReference type="EMBL" id="CP017076">
    <property type="protein sequence ID" value="AOR79290.1"/>
    <property type="molecule type" value="Genomic_DNA"/>
</dbReference>
<reference evidence="3" key="1">
    <citation type="journal article" date="2017" name="J. Biotechnol.">
        <title>Complete genome sequence of Novosphingobium resinovorum SA1, a versatile xenobiotic-degrading bacterium capable of utilizing sulfanilic acid.</title>
        <authorList>
            <person name="Hegedus B."/>
            <person name="Kos P.B."/>
            <person name="Balint B."/>
            <person name="Maroti G."/>
            <person name="Gan H.M."/>
            <person name="Perei K."/>
            <person name="Rakhely G."/>
        </authorList>
    </citation>
    <scope>NUCLEOTIDE SEQUENCE [LARGE SCALE GENOMIC DNA]</scope>
    <source>
        <strain evidence="3">SA1</strain>
    </source>
</reference>
<dbReference type="GO" id="GO:0009116">
    <property type="term" value="P:nucleoside metabolic process"/>
    <property type="evidence" value="ECO:0007669"/>
    <property type="project" value="InterPro"/>
</dbReference>
<name>A0A1D8AB01_9SPHN</name>
<organism evidence="2 3">
    <name type="scientific">Novosphingobium resinovorum</name>
    <dbReference type="NCBI Taxonomy" id="158500"/>
    <lineage>
        <taxon>Bacteria</taxon>
        <taxon>Pseudomonadati</taxon>
        <taxon>Pseudomonadota</taxon>
        <taxon>Alphaproteobacteria</taxon>
        <taxon>Sphingomonadales</taxon>
        <taxon>Sphingomonadaceae</taxon>
        <taxon>Novosphingobium</taxon>
    </lineage>
</organism>
<evidence type="ECO:0000313" key="3">
    <source>
        <dbReference type="Proteomes" id="UP000094626"/>
    </source>
</evidence>
<dbReference type="KEGG" id="nre:BES08_20755"/>
<dbReference type="Gene3D" id="3.40.50.1580">
    <property type="entry name" value="Nucleoside phosphorylase domain"/>
    <property type="match status" value="1"/>
</dbReference>
<dbReference type="InterPro" id="IPR035994">
    <property type="entry name" value="Nucleoside_phosphorylase_sf"/>
</dbReference>
<dbReference type="NCBIfam" id="TIGR01705">
    <property type="entry name" value="MTA_SAH-nuc-hyp"/>
    <property type="match status" value="1"/>
</dbReference>
<dbReference type="InterPro" id="IPR000845">
    <property type="entry name" value="Nucleoside_phosphorylase_d"/>
</dbReference>
<dbReference type="OrthoDB" id="997641at2"/>
<keyword evidence="3" id="KW-1185">Reference proteome</keyword>
<geneLocation type="plasmid" evidence="2 3">
    <name>pSA1</name>
</geneLocation>
<accession>A0A1D8AB01</accession>
<gene>
    <name evidence="2" type="ORF">BES08_20755</name>
</gene>
<dbReference type="GO" id="GO:0003824">
    <property type="term" value="F:catalytic activity"/>
    <property type="evidence" value="ECO:0007669"/>
    <property type="project" value="InterPro"/>
</dbReference>
<dbReference type="Pfam" id="PF01048">
    <property type="entry name" value="PNP_UDP_1"/>
    <property type="match status" value="1"/>
</dbReference>
<dbReference type="SUPFAM" id="SSF53167">
    <property type="entry name" value="Purine and uridine phosphorylases"/>
    <property type="match status" value="1"/>
</dbReference>
<evidence type="ECO:0000259" key="1">
    <source>
        <dbReference type="Pfam" id="PF01048"/>
    </source>
</evidence>
<keyword evidence="2" id="KW-0614">Plasmid</keyword>
<feature type="domain" description="Nucleoside phosphorylase" evidence="1">
    <location>
        <begin position="141"/>
        <end position="208"/>
    </location>
</feature>
<dbReference type="Proteomes" id="UP000094626">
    <property type="component" value="Plasmid pSA1"/>
</dbReference>
<dbReference type="AlphaFoldDB" id="A0A1D8AB01"/>
<evidence type="ECO:0000313" key="2">
    <source>
        <dbReference type="EMBL" id="AOR79290.1"/>
    </source>
</evidence>
<dbReference type="InterPro" id="IPR010050">
    <property type="entry name" value="MTA_SAH_nuc_hyp"/>
</dbReference>
<proteinExistence type="predicted"/>
<dbReference type="RefSeq" id="WP_036527932.1">
    <property type="nucleotide sequence ID" value="NZ_CP017076.1"/>
</dbReference>
<protein>
    <submittedName>
        <fullName evidence="2">5'-methylthioadenosine/S-adenosylhomocysteine nucleosidase</fullName>
    </submittedName>
</protein>